<feature type="region of interest" description="Disordered" evidence="13">
    <location>
        <begin position="1"/>
        <end position="22"/>
    </location>
</feature>
<feature type="compositionally biased region" description="Basic and acidic residues" evidence="13">
    <location>
        <begin position="158"/>
        <end position="170"/>
    </location>
</feature>
<dbReference type="FunFam" id="3.30.210.10:FF:000001">
    <property type="entry name" value="DNA polymerase lambda"/>
    <property type="match status" value="1"/>
</dbReference>
<comment type="function">
    <text evidence="12">DNA polymerase that functions in several pathways of DNA repair. Involved in base excision repair (BER) responsible for repair of lesions that give rise to abasic (AP) sites in DNA. Also contributes to DNA double-strand break repair by non-homologous end joining and homologous recombination. Has both template-dependent and template-independent (terminal transferase) DNA polymerase activities. Has also a 5'-deoxyribose-5-phosphate lyase (dRP lyase) activity.</text>
</comment>
<keyword evidence="3 12" id="KW-0808">Transferase</keyword>
<dbReference type="InterPro" id="IPR002054">
    <property type="entry name" value="DNA-dir_DNA_pol_X"/>
</dbReference>
<dbReference type="InterPro" id="IPR018944">
    <property type="entry name" value="DNA_pol_lambd_fingers_domain"/>
</dbReference>
<dbReference type="GO" id="GO:0003677">
    <property type="term" value="F:DNA binding"/>
    <property type="evidence" value="ECO:0007669"/>
    <property type="project" value="UniProtKB-UniRule"/>
</dbReference>
<dbReference type="Gene3D" id="1.10.150.20">
    <property type="entry name" value="5' to 3' exonuclease, C-terminal subdomain"/>
    <property type="match status" value="1"/>
</dbReference>
<comment type="catalytic activity">
    <reaction evidence="10 12">
        <text>DNA(n) + a 2'-deoxyribonucleoside 5'-triphosphate = DNA(n+1) + diphosphate</text>
        <dbReference type="Rhea" id="RHEA:22508"/>
        <dbReference type="Rhea" id="RHEA-COMP:17339"/>
        <dbReference type="Rhea" id="RHEA-COMP:17340"/>
        <dbReference type="ChEBI" id="CHEBI:33019"/>
        <dbReference type="ChEBI" id="CHEBI:61560"/>
        <dbReference type="ChEBI" id="CHEBI:173112"/>
        <dbReference type="EC" id="2.7.7.7"/>
    </reaction>
</comment>
<evidence type="ECO:0000256" key="8">
    <source>
        <dbReference type="ARBA" id="ARBA00023204"/>
    </source>
</evidence>
<dbReference type="CDD" id="cd00141">
    <property type="entry name" value="NT_POLXc"/>
    <property type="match status" value="1"/>
</dbReference>
<dbReference type="InterPro" id="IPR001357">
    <property type="entry name" value="BRCT_dom"/>
</dbReference>
<dbReference type="PROSITE" id="PS50172">
    <property type="entry name" value="BRCT"/>
    <property type="match status" value="1"/>
</dbReference>
<dbReference type="Gene3D" id="1.10.150.110">
    <property type="entry name" value="DNA polymerase beta, N-terminal domain-like"/>
    <property type="match status" value="1"/>
</dbReference>
<feature type="region of interest" description="Disordered" evidence="13">
    <location>
        <begin position="509"/>
        <end position="534"/>
    </location>
</feature>
<feature type="domain" description="BRCT" evidence="14">
    <location>
        <begin position="29"/>
        <end position="125"/>
    </location>
</feature>
<protein>
    <recommendedName>
        <fullName evidence="12">DNA polymerase</fullName>
        <ecNumber evidence="12">2.7.7.7</ecNumber>
    </recommendedName>
</protein>
<dbReference type="Gene3D" id="3.30.460.10">
    <property type="entry name" value="Beta Polymerase, domain 2"/>
    <property type="match status" value="1"/>
</dbReference>
<dbReference type="OrthoDB" id="205514at2759"/>
<evidence type="ECO:0000313" key="16">
    <source>
        <dbReference type="Proteomes" id="UP000799438"/>
    </source>
</evidence>
<dbReference type="InterPro" id="IPR010996">
    <property type="entry name" value="HHH_MUS81"/>
</dbReference>
<feature type="compositionally biased region" description="Acidic residues" evidence="13">
    <location>
        <begin position="171"/>
        <end position="180"/>
    </location>
</feature>
<dbReference type="AlphaFoldDB" id="A0A6A6BNW2"/>
<feature type="active site" description="Nucleophile; Schiff-base intermediate with DNA; for 5'-dRP lyase activity" evidence="11">
    <location>
        <position position="336"/>
    </location>
</feature>
<dbReference type="GO" id="GO:0005634">
    <property type="term" value="C:nucleus"/>
    <property type="evidence" value="ECO:0007669"/>
    <property type="project" value="UniProtKB-SubCell"/>
</dbReference>
<dbReference type="RefSeq" id="XP_033401532.1">
    <property type="nucleotide sequence ID" value="XM_033536475.1"/>
</dbReference>
<dbReference type="Pfam" id="PF10391">
    <property type="entry name" value="DNA_pol_lambd_f"/>
    <property type="match status" value="1"/>
</dbReference>
<dbReference type="PANTHER" id="PTHR11276:SF28">
    <property type="entry name" value="DNA POLYMERASE LAMBDA"/>
    <property type="match status" value="1"/>
</dbReference>
<dbReference type="InterPro" id="IPR029398">
    <property type="entry name" value="PolB_thumb"/>
</dbReference>
<dbReference type="SUPFAM" id="SSF47802">
    <property type="entry name" value="DNA polymerase beta, N-terminal domain-like"/>
    <property type="match status" value="1"/>
</dbReference>
<keyword evidence="6 12" id="KW-0227">DNA damage</keyword>
<feature type="region of interest" description="Disordered" evidence="13">
    <location>
        <begin position="143"/>
        <end position="204"/>
    </location>
</feature>
<evidence type="ECO:0000256" key="12">
    <source>
        <dbReference type="RuleBase" id="RU366014"/>
    </source>
</evidence>
<comment type="similarity">
    <text evidence="12">Belongs to the DNA polymerase type-X family.</text>
</comment>
<dbReference type="InterPro" id="IPR022312">
    <property type="entry name" value="DNA_pol_X"/>
</dbReference>
<evidence type="ECO:0000256" key="3">
    <source>
        <dbReference type="ARBA" id="ARBA00022679"/>
    </source>
</evidence>
<dbReference type="Pfam" id="PF14716">
    <property type="entry name" value="HHH_8"/>
    <property type="match status" value="1"/>
</dbReference>
<keyword evidence="4 12" id="KW-0548">Nucleotidyltransferase</keyword>
<dbReference type="InterPro" id="IPR027421">
    <property type="entry name" value="DNA_pol_lamdba_lyase_dom_sf"/>
</dbReference>
<evidence type="ECO:0000256" key="2">
    <source>
        <dbReference type="ARBA" id="ARBA00022634"/>
    </source>
</evidence>
<keyword evidence="2" id="KW-0237">DNA synthesis</keyword>
<proteinExistence type="inferred from homology"/>
<dbReference type="Gene3D" id="3.30.210.10">
    <property type="entry name" value="DNA polymerase, thumb domain"/>
    <property type="match status" value="1"/>
</dbReference>
<dbReference type="EMBL" id="ML995477">
    <property type="protein sequence ID" value="KAF2145820.1"/>
    <property type="molecule type" value="Genomic_DNA"/>
</dbReference>
<name>A0A6A6BNW2_9PEZI</name>
<evidence type="ECO:0000259" key="14">
    <source>
        <dbReference type="PROSITE" id="PS50172"/>
    </source>
</evidence>
<sequence>MASSFTGQAAVPRAAGKRKRPGNIKALPEAQQVFKGLVFFFFPNNDTNTARRMRITKAVEFGATWVVDWSDEVTHVIVDKNVKFDSMVDYLKLTTFPGQSIVVNECYPADCIIYRTLVNPKQTKYQVQGYVPATVEASIDNTTTSTAQSSHSLQLKPAKKDLAREAKTPSETDEESEVDVIPDTVKAKRVQENTEQASGGEYDDALEEIISQAKGTPHLPIDIDDDENSSPNASEAEETDTEDERPKKIPRKKTGPSNEHFQCMQKHDGKSTDTNPNAKTIEILTAMGDYYEQTRDEWRSRAYRKAISSLRKQNHKITTKEEALELPWVGSRLATKIEEIVWTNHLRRLDNARLEPTTAAMQTFLGIYGVGLSQAMKWVQRGLKTLADLETHNVPLTANQRVGIAHYADFNARIPRAEVALHADVVRRALSAIDPSFTVTVAGSYRRGAATSGDIDCLISAPGATLTRLQAVVFEELVPALQRAGFLKAALAASASGGLGSGSGTKWHGASALPISSPSPAPSTGTSDGDGSAPPPRGIWRRIDLLLVPASQLGAAQLYFTGNDIFNRSVRLLASRKGMRLNQRGLYRDVLRGGGREKISEGELVEGRCERRIFDVLGVPWRPPEHRIC</sequence>
<dbReference type="InterPro" id="IPR037160">
    <property type="entry name" value="DNA_Pol_thumb_sf"/>
</dbReference>
<evidence type="ECO:0000256" key="7">
    <source>
        <dbReference type="ARBA" id="ARBA00022932"/>
    </source>
</evidence>
<dbReference type="GO" id="GO:0046872">
    <property type="term" value="F:metal ion binding"/>
    <property type="evidence" value="ECO:0007669"/>
    <property type="project" value="UniProtKB-UniRule"/>
</dbReference>
<gene>
    <name evidence="15" type="ORF">K452DRAFT_220753</name>
</gene>
<dbReference type="SUPFAM" id="SSF81301">
    <property type="entry name" value="Nucleotidyltransferase"/>
    <property type="match status" value="1"/>
</dbReference>
<evidence type="ECO:0000256" key="6">
    <source>
        <dbReference type="ARBA" id="ARBA00022763"/>
    </source>
</evidence>
<evidence type="ECO:0000256" key="9">
    <source>
        <dbReference type="ARBA" id="ARBA00023239"/>
    </source>
</evidence>
<organism evidence="15 16">
    <name type="scientific">Aplosporella prunicola CBS 121167</name>
    <dbReference type="NCBI Taxonomy" id="1176127"/>
    <lineage>
        <taxon>Eukaryota</taxon>
        <taxon>Fungi</taxon>
        <taxon>Dikarya</taxon>
        <taxon>Ascomycota</taxon>
        <taxon>Pezizomycotina</taxon>
        <taxon>Dothideomycetes</taxon>
        <taxon>Dothideomycetes incertae sedis</taxon>
        <taxon>Botryosphaeriales</taxon>
        <taxon>Aplosporellaceae</taxon>
        <taxon>Aplosporella</taxon>
    </lineage>
</organism>
<dbReference type="Gene3D" id="3.40.50.10190">
    <property type="entry name" value="BRCT domain"/>
    <property type="match status" value="1"/>
</dbReference>
<dbReference type="GO" id="GO:0006303">
    <property type="term" value="P:double-strand break repair via nonhomologous end joining"/>
    <property type="evidence" value="ECO:0007669"/>
    <property type="project" value="TreeGrafter"/>
</dbReference>
<dbReference type="GO" id="GO:0016829">
    <property type="term" value="F:lyase activity"/>
    <property type="evidence" value="ECO:0007669"/>
    <property type="project" value="UniProtKB-KW"/>
</dbReference>
<keyword evidence="9" id="KW-0456">Lyase</keyword>
<evidence type="ECO:0000313" key="15">
    <source>
        <dbReference type="EMBL" id="KAF2145820.1"/>
    </source>
</evidence>
<evidence type="ECO:0000256" key="10">
    <source>
        <dbReference type="ARBA" id="ARBA00049244"/>
    </source>
</evidence>
<dbReference type="SUPFAM" id="SSF81585">
    <property type="entry name" value="PsbU/PolX domain-like"/>
    <property type="match status" value="1"/>
</dbReference>
<dbReference type="InterPro" id="IPR043519">
    <property type="entry name" value="NT_sf"/>
</dbReference>
<dbReference type="InterPro" id="IPR028207">
    <property type="entry name" value="DNA_pol_B_palm_palm"/>
</dbReference>
<reference evidence="15" key="1">
    <citation type="journal article" date="2020" name="Stud. Mycol.">
        <title>101 Dothideomycetes genomes: a test case for predicting lifestyles and emergence of pathogens.</title>
        <authorList>
            <person name="Haridas S."/>
            <person name="Albert R."/>
            <person name="Binder M."/>
            <person name="Bloem J."/>
            <person name="Labutti K."/>
            <person name="Salamov A."/>
            <person name="Andreopoulos B."/>
            <person name="Baker S."/>
            <person name="Barry K."/>
            <person name="Bills G."/>
            <person name="Bluhm B."/>
            <person name="Cannon C."/>
            <person name="Castanera R."/>
            <person name="Culley D."/>
            <person name="Daum C."/>
            <person name="Ezra D."/>
            <person name="Gonzalez J."/>
            <person name="Henrissat B."/>
            <person name="Kuo A."/>
            <person name="Liang C."/>
            <person name="Lipzen A."/>
            <person name="Lutzoni F."/>
            <person name="Magnuson J."/>
            <person name="Mondo S."/>
            <person name="Nolan M."/>
            <person name="Ohm R."/>
            <person name="Pangilinan J."/>
            <person name="Park H.-J."/>
            <person name="Ramirez L."/>
            <person name="Alfaro M."/>
            <person name="Sun H."/>
            <person name="Tritt A."/>
            <person name="Yoshinaga Y."/>
            <person name="Zwiers L.-H."/>
            <person name="Turgeon B."/>
            <person name="Goodwin S."/>
            <person name="Spatafora J."/>
            <person name="Crous P."/>
            <person name="Grigoriev I."/>
        </authorList>
    </citation>
    <scope>NUCLEOTIDE SEQUENCE</scope>
    <source>
        <strain evidence="15">CBS 121167</strain>
    </source>
</reference>
<keyword evidence="7 12" id="KW-0239">DNA-directed DNA polymerase</keyword>
<feature type="compositionally biased region" description="Polar residues" evidence="13">
    <location>
        <begin position="143"/>
        <end position="153"/>
    </location>
</feature>
<dbReference type="Proteomes" id="UP000799438">
    <property type="component" value="Unassembled WGS sequence"/>
</dbReference>
<comment type="subcellular location">
    <subcellularLocation>
        <location evidence="12">Nucleus</location>
    </subcellularLocation>
</comment>
<keyword evidence="16" id="KW-1185">Reference proteome</keyword>
<dbReference type="EC" id="2.7.7.7" evidence="12"/>
<dbReference type="InterPro" id="IPR036420">
    <property type="entry name" value="BRCT_dom_sf"/>
</dbReference>
<evidence type="ECO:0000256" key="4">
    <source>
        <dbReference type="ARBA" id="ARBA00022695"/>
    </source>
</evidence>
<dbReference type="PRINTS" id="PR00869">
    <property type="entry name" value="DNAPOLX"/>
</dbReference>
<dbReference type="GO" id="GO:0003887">
    <property type="term" value="F:DNA-directed DNA polymerase activity"/>
    <property type="evidence" value="ECO:0007669"/>
    <property type="project" value="UniProtKB-UniRule"/>
</dbReference>
<dbReference type="SUPFAM" id="SSF52113">
    <property type="entry name" value="BRCT domain"/>
    <property type="match status" value="1"/>
</dbReference>
<feature type="region of interest" description="Disordered" evidence="13">
    <location>
        <begin position="216"/>
        <end position="278"/>
    </location>
</feature>
<evidence type="ECO:0000256" key="1">
    <source>
        <dbReference type="ARBA" id="ARBA00001936"/>
    </source>
</evidence>
<dbReference type="PRINTS" id="PR00870">
    <property type="entry name" value="DNAPOLXBETA"/>
</dbReference>
<dbReference type="Pfam" id="PF14792">
    <property type="entry name" value="DNA_pol_B_palm"/>
    <property type="match status" value="1"/>
</dbReference>
<evidence type="ECO:0000256" key="13">
    <source>
        <dbReference type="SAM" id="MobiDB-lite"/>
    </source>
</evidence>
<keyword evidence="8 12" id="KW-0234">DNA repair</keyword>
<dbReference type="FunFam" id="1.10.150.110:FF:000005">
    <property type="entry name" value="DNA polymerase POL4"/>
    <property type="match status" value="1"/>
</dbReference>
<dbReference type="InterPro" id="IPR002008">
    <property type="entry name" value="DNA_pol_X_beta-like"/>
</dbReference>
<dbReference type="GeneID" id="54293971"/>
<evidence type="ECO:0000256" key="5">
    <source>
        <dbReference type="ARBA" id="ARBA00022705"/>
    </source>
</evidence>
<accession>A0A6A6BNW2</accession>
<keyword evidence="5" id="KW-0235">DNA replication</keyword>
<dbReference type="Pfam" id="PF14791">
    <property type="entry name" value="DNA_pol_B_thumb"/>
    <property type="match status" value="1"/>
</dbReference>
<keyword evidence="12" id="KW-0539">Nucleus</keyword>
<dbReference type="SMART" id="SM00483">
    <property type="entry name" value="POLXc"/>
    <property type="match status" value="1"/>
</dbReference>
<dbReference type="PANTHER" id="PTHR11276">
    <property type="entry name" value="DNA POLYMERASE TYPE-X FAMILY MEMBER"/>
    <property type="match status" value="1"/>
</dbReference>
<evidence type="ECO:0000256" key="11">
    <source>
        <dbReference type="PIRSR" id="PIRSR622312-50"/>
    </source>
</evidence>
<comment type="cofactor">
    <cofactor evidence="1">
        <name>Mn(2+)</name>
        <dbReference type="ChEBI" id="CHEBI:29035"/>
    </cofactor>
</comment>